<gene>
    <name evidence="3" type="ORF">GCU60_09315</name>
</gene>
<dbReference type="Proteomes" id="UP000479241">
    <property type="component" value="Unassembled WGS sequence"/>
</dbReference>
<evidence type="ECO:0000256" key="2">
    <source>
        <dbReference type="SAM" id="SignalP"/>
    </source>
</evidence>
<dbReference type="SUPFAM" id="SSF53850">
    <property type="entry name" value="Periplasmic binding protein-like II"/>
    <property type="match status" value="1"/>
</dbReference>
<comment type="caution">
    <text evidence="3">The sequence shown here is derived from an EMBL/GenBank/DDBJ whole genome shotgun (WGS) entry which is preliminary data.</text>
</comment>
<dbReference type="PROSITE" id="PS51257">
    <property type="entry name" value="PROKAR_LIPOPROTEIN"/>
    <property type="match status" value="1"/>
</dbReference>
<keyword evidence="1 2" id="KW-0732">Signal</keyword>
<feature type="chain" id="PRO_5038350242" evidence="2">
    <location>
        <begin position="22"/>
        <end position="369"/>
    </location>
</feature>
<dbReference type="EMBL" id="JAAGWG010000011">
    <property type="protein sequence ID" value="NEK85959.1"/>
    <property type="molecule type" value="Genomic_DNA"/>
</dbReference>
<name>A0A6L9W2H5_9ACTN</name>
<protein>
    <submittedName>
        <fullName evidence="3">Solute-binding protein</fullName>
    </submittedName>
</protein>
<sequence length="369" mass="39844">MRKPRTLARTALAAGAVMVLAACGGNPTSSDSGGGGGDTASGPSAAEQLYEEIAELSGQERRDRLVELAAEEDGLNLYTSMNADMVDAVTEAFTDEFDIDVSTYRAGSETVLQRILQEQDANFAGNDVVETNATELMALQQEDVMAQCASPERIDEVPEAGKYEDWVATRFNLFAPSWNTNIITDPPTVWEDLADPKYDGQLALELGDYDWYMALTGYWLEQGMSQEEVDQLWADIVDGAKVVKGHTVMAELMSAGQYGLASSNYTYIVEAAMADGAPLETQPYVNPIIARPNGGSCMKTAQNPATAMLFMDWLLDEGQAVLADQAATPSTVDIESELIPVDGQQLLDEGAEWSQRYDDLLSGVETIGG</sequence>
<evidence type="ECO:0000313" key="4">
    <source>
        <dbReference type="Proteomes" id="UP000479241"/>
    </source>
</evidence>
<dbReference type="Pfam" id="PF13343">
    <property type="entry name" value="SBP_bac_6"/>
    <property type="match status" value="1"/>
</dbReference>
<reference evidence="3 4" key="1">
    <citation type="submission" date="2019-12" db="EMBL/GenBank/DDBJ databases">
        <title>the WGS of Blastococcus saxobsidens 67B17.</title>
        <authorList>
            <person name="Jiang Z."/>
        </authorList>
    </citation>
    <scope>NUCLEOTIDE SEQUENCE [LARGE SCALE GENOMIC DNA]</scope>
    <source>
        <strain evidence="3 4">67B17</strain>
    </source>
</reference>
<dbReference type="AlphaFoldDB" id="A0A6L9W2H5"/>
<accession>A0A6L9W2H5</accession>
<evidence type="ECO:0000256" key="1">
    <source>
        <dbReference type="ARBA" id="ARBA00022729"/>
    </source>
</evidence>
<dbReference type="RefSeq" id="WP_163204500.1">
    <property type="nucleotide sequence ID" value="NZ_JAAGWG010000011.1"/>
</dbReference>
<evidence type="ECO:0000313" key="3">
    <source>
        <dbReference type="EMBL" id="NEK85959.1"/>
    </source>
</evidence>
<proteinExistence type="predicted"/>
<feature type="signal peptide" evidence="2">
    <location>
        <begin position="1"/>
        <end position="21"/>
    </location>
</feature>
<dbReference type="PANTHER" id="PTHR30006:SF2">
    <property type="entry name" value="ABC TRANSPORTER SUBSTRATE-BINDING PROTEIN"/>
    <property type="match status" value="1"/>
</dbReference>
<dbReference type="Gene3D" id="3.40.190.10">
    <property type="entry name" value="Periplasmic binding protein-like II"/>
    <property type="match status" value="2"/>
</dbReference>
<dbReference type="PANTHER" id="PTHR30006">
    <property type="entry name" value="THIAMINE-BINDING PERIPLASMIC PROTEIN-RELATED"/>
    <property type="match status" value="1"/>
</dbReference>
<organism evidence="3 4">
    <name type="scientific">Blastococcus saxobsidens</name>
    <dbReference type="NCBI Taxonomy" id="138336"/>
    <lineage>
        <taxon>Bacteria</taxon>
        <taxon>Bacillati</taxon>
        <taxon>Actinomycetota</taxon>
        <taxon>Actinomycetes</taxon>
        <taxon>Geodermatophilales</taxon>
        <taxon>Geodermatophilaceae</taxon>
        <taxon>Blastococcus</taxon>
    </lineage>
</organism>